<comment type="subcellular location">
    <subcellularLocation>
        <location evidence="1">Cell membrane</location>
        <topology evidence="1">Multi-pass membrane protein</topology>
    </subcellularLocation>
</comment>
<reference evidence="7 8" key="1">
    <citation type="submission" date="2019-01" db="EMBL/GenBank/DDBJ databases">
        <title>PMF-metabolizing Aryl O-demethylase.</title>
        <authorList>
            <person name="Kim M."/>
        </authorList>
    </citation>
    <scope>NUCLEOTIDE SEQUENCE [LARGE SCALE GENOMIC DNA]</scope>
    <source>
        <strain evidence="7 8">PMF1</strain>
    </source>
</reference>
<feature type="transmembrane region" description="Helical" evidence="6">
    <location>
        <begin position="128"/>
        <end position="149"/>
    </location>
</feature>
<evidence type="ECO:0000256" key="3">
    <source>
        <dbReference type="ARBA" id="ARBA00022692"/>
    </source>
</evidence>
<feature type="transmembrane region" description="Helical" evidence="6">
    <location>
        <begin position="412"/>
        <end position="431"/>
    </location>
</feature>
<feature type="transmembrane region" description="Helical" evidence="6">
    <location>
        <begin position="266"/>
        <end position="288"/>
    </location>
</feature>
<keyword evidence="5 6" id="KW-0472">Membrane</keyword>
<dbReference type="PROSITE" id="PS51257">
    <property type="entry name" value="PROKAR_LIPOPROTEIN"/>
    <property type="match status" value="1"/>
</dbReference>
<accession>A0A4P6M6E9</accession>
<dbReference type="PANTHER" id="PTHR43823:SF3">
    <property type="entry name" value="MULTIDRUG EXPORT PROTEIN MEPA"/>
    <property type="match status" value="1"/>
</dbReference>
<gene>
    <name evidence="7" type="primary">mepA_34</name>
    <name evidence="7" type="ORF">PMF13cell1_05379</name>
</gene>
<dbReference type="AlphaFoldDB" id="A0A4P6M6E9"/>
<evidence type="ECO:0000256" key="6">
    <source>
        <dbReference type="SAM" id="Phobius"/>
    </source>
</evidence>
<evidence type="ECO:0000256" key="1">
    <source>
        <dbReference type="ARBA" id="ARBA00004651"/>
    </source>
</evidence>
<protein>
    <submittedName>
        <fullName evidence="7">Multidrug export protein MepA</fullName>
    </submittedName>
</protein>
<dbReference type="GO" id="GO:0042910">
    <property type="term" value="F:xenobiotic transmembrane transporter activity"/>
    <property type="evidence" value="ECO:0007669"/>
    <property type="project" value="InterPro"/>
</dbReference>
<feature type="transmembrane region" description="Helical" evidence="6">
    <location>
        <begin position="229"/>
        <end position="260"/>
    </location>
</feature>
<keyword evidence="4 6" id="KW-1133">Transmembrane helix</keyword>
<evidence type="ECO:0000256" key="5">
    <source>
        <dbReference type="ARBA" id="ARBA00023136"/>
    </source>
</evidence>
<dbReference type="Proteomes" id="UP000289794">
    <property type="component" value="Chromosome"/>
</dbReference>
<dbReference type="PANTHER" id="PTHR43823">
    <property type="entry name" value="SPORULATION PROTEIN YKVU"/>
    <property type="match status" value="1"/>
</dbReference>
<name>A0A4P6M6E9_9FIRM</name>
<dbReference type="InterPro" id="IPR051327">
    <property type="entry name" value="MATE_MepA_subfamily"/>
</dbReference>
<keyword evidence="2" id="KW-1003">Cell membrane</keyword>
<keyword evidence="3 6" id="KW-0812">Transmembrane</keyword>
<feature type="transmembrane region" description="Helical" evidence="6">
    <location>
        <begin position="46"/>
        <end position="65"/>
    </location>
</feature>
<feature type="transmembrane region" description="Helical" evidence="6">
    <location>
        <begin position="388"/>
        <end position="406"/>
    </location>
</feature>
<feature type="transmembrane region" description="Helical" evidence="6">
    <location>
        <begin position="309"/>
        <end position="331"/>
    </location>
</feature>
<evidence type="ECO:0000313" key="8">
    <source>
        <dbReference type="Proteomes" id="UP000289794"/>
    </source>
</evidence>
<feature type="transmembrane region" description="Helical" evidence="6">
    <location>
        <begin position="185"/>
        <end position="208"/>
    </location>
</feature>
<dbReference type="KEGG" id="bpro:PMF13cell1_05379"/>
<dbReference type="RefSeq" id="WP_029467922.1">
    <property type="nucleotide sequence ID" value="NZ_CP035945.1"/>
</dbReference>
<proteinExistence type="predicted"/>
<feature type="transmembrane region" description="Helical" evidence="6">
    <location>
        <begin position="86"/>
        <end position="108"/>
    </location>
</feature>
<dbReference type="GO" id="GO:0015297">
    <property type="term" value="F:antiporter activity"/>
    <property type="evidence" value="ECO:0007669"/>
    <property type="project" value="InterPro"/>
</dbReference>
<feature type="transmembrane region" description="Helical" evidence="6">
    <location>
        <begin position="351"/>
        <end position="376"/>
    </location>
</feature>
<evidence type="ECO:0000256" key="2">
    <source>
        <dbReference type="ARBA" id="ARBA00022475"/>
    </source>
</evidence>
<evidence type="ECO:0000256" key="4">
    <source>
        <dbReference type="ARBA" id="ARBA00022989"/>
    </source>
</evidence>
<organism evidence="7 8">
    <name type="scientific">Blautia producta</name>
    <dbReference type="NCBI Taxonomy" id="33035"/>
    <lineage>
        <taxon>Bacteria</taxon>
        <taxon>Bacillati</taxon>
        <taxon>Bacillota</taxon>
        <taxon>Clostridia</taxon>
        <taxon>Lachnospirales</taxon>
        <taxon>Lachnospiraceae</taxon>
        <taxon>Blautia</taxon>
    </lineage>
</organism>
<feature type="transmembrane region" description="Helical" evidence="6">
    <location>
        <begin position="12"/>
        <end position="34"/>
    </location>
</feature>
<dbReference type="GO" id="GO:0005886">
    <property type="term" value="C:plasma membrane"/>
    <property type="evidence" value="ECO:0007669"/>
    <property type="project" value="UniProtKB-SubCell"/>
</dbReference>
<dbReference type="EMBL" id="CP035945">
    <property type="protein sequence ID" value="QBE99785.1"/>
    <property type="molecule type" value="Genomic_DNA"/>
</dbReference>
<dbReference type="Pfam" id="PF01554">
    <property type="entry name" value="MatE"/>
    <property type="match status" value="2"/>
</dbReference>
<dbReference type="InterPro" id="IPR002528">
    <property type="entry name" value="MATE_fam"/>
</dbReference>
<sequence>MQKQISREFYKYISLNVLGMLGLSCYILADTFFISKRLGADGLTALNLAISVYSIINGLGLMLGIGGATRFAICRAQNETQKGNQVFTASAAAGITVGLVLLLVGAVGSDAVAKVLGAEGVIQEMTGSYLKTILGFAPFFIMNNILIAFVRNDGSPRLSMAAMLTGSFSNIVLDYVFLFPLNMGIFGAALATGFAPVISLVLLSLHFIRRKNQFTWSFGFNMRAFARQVSDICSLGISAFINELSSAVVLIVFNLLILRLAGNTGVAAYGIVANLALVAVSVFTGISQGSQPLISRFYGEGRKRECTGVFLRAVLLAAGVGILFSAAAFGFTGNLVGIFNSEGNQELAKIAFWGLRLYFLGFCPAGINIVAAAFMGAVERGRESFSIAFARGVAAILFFAFVLSFIWKMDGIWLAFPAAEVSTLLLTAGLWRKYKRGTLPEVE</sequence>
<evidence type="ECO:0000313" key="7">
    <source>
        <dbReference type="EMBL" id="QBE99785.1"/>
    </source>
</evidence>
<feature type="transmembrane region" description="Helical" evidence="6">
    <location>
        <begin position="161"/>
        <end position="179"/>
    </location>
</feature>